<gene>
    <name evidence="1" type="ORF">EJD97_017387</name>
</gene>
<dbReference type="SUPFAM" id="SSF52047">
    <property type="entry name" value="RNI-like"/>
    <property type="match status" value="1"/>
</dbReference>
<comment type="caution">
    <text evidence="1">The sequence shown here is derived from an EMBL/GenBank/DDBJ whole genome shotgun (WGS) entry which is preliminary data.</text>
</comment>
<reference evidence="1" key="1">
    <citation type="submission" date="2019-05" db="EMBL/GenBank/DDBJ databases">
        <title>The de novo reference genome and transcriptome assemblies of the wild tomato species Solanum chilense.</title>
        <authorList>
            <person name="Stam R."/>
            <person name="Nosenko T."/>
            <person name="Hoerger A.C."/>
            <person name="Stephan W."/>
            <person name="Seidel M.A."/>
            <person name="Kuhn J.M.M."/>
            <person name="Haberer G."/>
            <person name="Tellier A."/>
        </authorList>
    </citation>
    <scope>NUCLEOTIDE SEQUENCE</scope>
    <source>
        <tissue evidence="1">Mature leaves</tissue>
    </source>
</reference>
<accession>A0A6N2CDZ5</accession>
<dbReference type="EMBL" id="RXGB01000462">
    <property type="protein sequence ID" value="TMX03254.1"/>
    <property type="molecule type" value="Genomic_DNA"/>
</dbReference>
<organism evidence="1">
    <name type="scientific">Solanum chilense</name>
    <name type="common">Tomato</name>
    <name type="synonym">Lycopersicon chilense</name>
    <dbReference type="NCBI Taxonomy" id="4083"/>
    <lineage>
        <taxon>Eukaryota</taxon>
        <taxon>Viridiplantae</taxon>
        <taxon>Streptophyta</taxon>
        <taxon>Embryophyta</taxon>
        <taxon>Tracheophyta</taxon>
        <taxon>Spermatophyta</taxon>
        <taxon>Magnoliopsida</taxon>
        <taxon>eudicotyledons</taxon>
        <taxon>Gunneridae</taxon>
        <taxon>Pentapetalae</taxon>
        <taxon>asterids</taxon>
        <taxon>lamiids</taxon>
        <taxon>Solanales</taxon>
        <taxon>Solanaceae</taxon>
        <taxon>Solanoideae</taxon>
        <taxon>Solaneae</taxon>
        <taxon>Solanum</taxon>
        <taxon>Solanum subgen. Lycopersicon</taxon>
    </lineage>
</organism>
<dbReference type="AlphaFoldDB" id="A0A6N2CDZ5"/>
<dbReference type="InterPro" id="IPR032675">
    <property type="entry name" value="LRR_dom_sf"/>
</dbReference>
<name>A0A6N2CDZ5_SOLCI</name>
<proteinExistence type="predicted"/>
<dbReference type="Gene3D" id="3.80.10.10">
    <property type="entry name" value="Ribonuclease Inhibitor"/>
    <property type="match status" value="1"/>
</dbReference>
<sequence>MRASTISAAPSLSPDITPLLSDSSLPTITSTLSPPNPDAMVAPGPFQQSVFSAILVFGLLYYPWTCFHCRNLTELDLGESEVEDLSSDWLTHFPHGCTSLVSLNIFCLGPEISLSDLESLIARSPNLNTLRLSQAVPLEKLPHILSCASQLVEFGTGAYSSDLHSHVFSNLQQAFSGCNILQGLSGFCISILIPETDPYVYHWE</sequence>
<protein>
    <submittedName>
        <fullName evidence="1">Uncharacterized protein</fullName>
    </submittedName>
</protein>
<evidence type="ECO:0000313" key="1">
    <source>
        <dbReference type="EMBL" id="TMX03254.1"/>
    </source>
</evidence>